<keyword evidence="3" id="KW-1185">Reference proteome</keyword>
<evidence type="ECO:0000313" key="2">
    <source>
        <dbReference type="Ensembl" id="ENSCSEP00000014925.1"/>
    </source>
</evidence>
<proteinExistence type="predicted"/>
<protein>
    <recommendedName>
        <fullName evidence="4">Immunoglobulin V-set domain-containing protein</fullName>
    </recommendedName>
</protein>
<feature type="chain" id="PRO_5018138808" description="Immunoglobulin V-set domain-containing protein" evidence="1">
    <location>
        <begin position="28"/>
        <end position="134"/>
    </location>
</feature>
<keyword evidence="1" id="KW-0732">Signal</keyword>
<dbReference type="Gene3D" id="2.60.40.10">
    <property type="entry name" value="Immunoglobulins"/>
    <property type="match status" value="1"/>
</dbReference>
<dbReference type="AlphaFoldDB" id="A0A3P8VR33"/>
<accession>A0A3P8VR33</accession>
<reference evidence="2" key="3">
    <citation type="submission" date="2025-09" db="UniProtKB">
        <authorList>
            <consortium name="Ensembl"/>
        </authorList>
    </citation>
    <scope>IDENTIFICATION</scope>
</reference>
<evidence type="ECO:0008006" key="4">
    <source>
        <dbReference type="Google" id="ProtNLM"/>
    </source>
</evidence>
<dbReference type="GeneTree" id="ENSGT00940000170858"/>
<evidence type="ECO:0000256" key="1">
    <source>
        <dbReference type="SAM" id="SignalP"/>
    </source>
</evidence>
<dbReference type="InterPro" id="IPR036179">
    <property type="entry name" value="Ig-like_dom_sf"/>
</dbReference>
<dbReference type="OMA" id="MLWYQKS"/>
<dbReference type="InterPro" id="IPR013783">
    <property type="entry name" value="Ig-like_fold"/>
</dbReference>
<dbReference type="STRING" id="244447.ENSCSEP00000014925"/>
<evidence type="ECO:0000313" key="3">
    <source>
        <dbReference type="Proteomes" id="UP000265120"/>
    </source>
</evidence>
<feature type="signal peptide" evidence="1">
    <location>
        <begin position="1"/>
        <end position="27"/>
    </location>
</feature>
<sequence>MIVCFNSLPSCLITLFPLWLNIMNILCSLVGDLFEIDQVTADLFKNPGDRVQIFCFHQQKNAVILQWFQDLPRDPGLKLIGEMDFDIIRIEEPYKKDFNISGSFNQDFGSNVSLLINYAKKHHSAIYYCAPQCH</sequence>
<reference evidence="2" key="2">
    <citation type="submission" date="2025-08" db="UniProtKB">
        <authorList>
            <consortium name="Ensembl"/>
        </authorList>
    </citation>
    <scope>IDENTIFICATION</scope>
</reference>
<dbReference type="Ensembl" id="ENSCSET00000015103.1">
    <property type="protein sequence ID" value="ENSCSEP00000014925.1"/>
    <property type="gene ID" value="ENSCSEG00000009594.1"/>
</dbReference>
<dbReference type="InParanoid" id="A0A3P8VR33"/>
<dbReference type="SUPFAM" id="SSF48726">
    <property type="entry name" value="Immunoglobulin"/>
    <property type="match status" value="1"/>
</dbReference>
<name>A0A3P8VR33_CYNSE</name>
<reference evidence="2 3" key="1">
    <citation type="journal article" date="2014" name="Nat. Genet.">
        <title>Whole-genome sequence of a flatfish provides insights into ZW sex chromosome evolution and adaptation to a benthic lifestyle.</title>
        <authorList>
            <person name="Chen S."/>
            <person name="Zhang G."/>
            <person name="Shao C."/>
            <person name="Huang Q."/>
            <person name="Liu G."/>
            <person name="Zhang P."/>
            <person name="Song W."/>
            <person name="An N."/>
            <person name="Chalopin D."/>
            <person name="Volff J.N."/>
            <person name="Hong Y."/>
            <person name="Li Q."/>
            <person name="Sha Z."/>
            <person name="Zhou H."/>
            <person name="Xie M."/>
            <person name="Yu Q."/>
            <person name="Liu Y."/>
            <person name="Xiang H."/>
            <person name="Wang N."/>
            <person name="Wu K."/>
            <person name="Yang C."/>
            <person name="Zhou Q."/>
            <person name="Liao X."/>
            <person name="Yang L."/>
            <person name="Hu Q."/>
            <person name="Zhang J."/>
            <person name="Meng L."/>
            <person name="Jin L."/>
            <person name="Tian Y."/>
            <person name="Lian J."/>
            <person name="Yang J."/>
            <person name="Miao G."/>
            <person name="Liu S."/>
            <person name="Liang Z."/>
            <person name="Yan F."/>
            <person name="Li Y."/>
            <person name="Sun B."/>
            <person name="Zhang H."/>
            <person name="Zhang J."/>
            <person name="Zhu Y."/>
            <person name="Du M."/>
            <person name="Zhao Y."/>
            <person name="Schartl M."/>
            <person name="Tang Q."/>
            <person name="Wang J."/>
        </authorList>
    </citation>
    <scope>NUCLEOTIDE SEQUENCE</scope>
</reference>
<organism evidence="2 3">
    <name type="scientific">Cynoglossus semilaevis</name>
    <name type="common">Tongue sole</name>
    <dbReference type="NCBI Taxonomy" id="244447"/>
    <lineage>
        <taxon>Eukaryota</taxon>
        <taxon>Metazoa</taxon>
        <taxon>Chordata</taxon>
        <taxon>Craniata</taxon>
        <taxon>Vertebrata</taxon>
        <taxon>Euteleostomi</taxon>
        <taxon>Actinopterygii</taxon>
        <taxon>Neopterygii</taxon>
        <taxon>Teleostei</taxon>
        <taxon>Neoteleostei</taxon>
        <taxon>Acanthomorphata</taxon>
        <taxon>Carangaria</taxon>
        <taxon>Pleuronectiformes</taxon>
        <taxon>Pleuronectoidei</taxon>
        <taxon>Cynoglossidae</taxon>
        <taxon>Cynoglossinae</taxon>
        <taxon>Cynoglossus</taxon>
    </lineage>
</organism>
<dbReference type="Proteomes" id="UP000265120">
    <property type="component" value="Chromosome 1"/>
</dbReference>